<evidence type="ECO:0000313" key="2">
    <source>
        <dbReference type="EMBL" id="SIN95965.1"/>
    </source>
</evidence>
<sequence length="180" mass="20598">MTYIHSFAPIENSQAEILILGSMPSQKSLANNQYYAHPQNAFWRIISDLLQLNPDSSYEEKTQALKAARIALWDVLQSCERKGSLDSMIKTETQTVNDFQTFFQTHKAIKFVYFNGAKAEICFKQQVLRKINSETICYMRLPSTSPANAAISFERKLAIWRLMLGSRLDRDNKAAIKINP</sequence>
<evidence type="ECO:0000313" key="3">
    <source>
        <dbReference type="Proteomes" id="UP000185062"/>
    </source>
</evidence>
<organism evidence="2 3">
    <name type="scientific">Nitrosomonas cryotolerans ATCC 49181</name>
    <dbReference type="NCBI Taxonomy" id="1131553"/>
    <lineage>
        <taxon>Bacteria</taxon>
        <taxon>Pseudomonadati</taxon>
        <taxon>Pseudomonadota</taxon>
        <taxon>Betaproteobacteria</taxon>
        <taxon>Nitrosomonadales</taxon>
        <taxon>Nitrosomonadaceae</taxon>
        <taxon>Nitrosomonas</taxon>
    </lineage>
</organism>
<dbReference type="CDD" id="cd10032">
    <property type="entry name" value="UDG-F6_HDG"/>
    <property type="match status" value="1"/>
</dbReference>
<dbReference type="eggNOG" id="COG3663">
    <property type="taxonomic scope" value="Bacteria"/>
</dbReference>
<name>A0A1N6FL43_9PROT</name>
<dbReference type="STRING" id="44575.SAMN05216419_102226"/>
<reference evidence="2 3" key="1">
    <citation type="submission" date="2016-12" db="EMBL/GenBank/DDBJ databases">
        <authorList>
            <person name="Song W.-J."/>
            <person name="Kurnit D.M."/>
        </authorList>
    </citation>
    <scope>NUCLEOTIDE SEQUENCE [LARGE SCALE GENOMIC DNA]</scope>
    <source>
        <strain evidence="2 3">ATCC 49181</strain>
    </source>
</reference>
<gene>
    <name evidence="2" type="ORF">SAMN02743940_0295</name>
</gene>
<dbReference type="Pfam" id="PF03167">
    <property type="entry name" value="UDG"/>
    <property type="match status" value="1"/>
</dbReference>
<feature type="domain" description="Uracil-DNA glycosylase-like" evidence="1">
    <location>
        <begin position="8"/>
        <end position="164"/>
    </location>
</feature>
<evidence type="ECO:0000259" key="1">
    <source>
        <dbReference type="SMART" id="SM00986"/>
    </source>
</evidence>
<accession>A0A1N6FL43</accession>
<dbReference type="NCBIfam" id="TIGR04274">
    <property type="entry name" value="hypoxanDNAglyco"/>
    <property type="match status" value="1"/>
</dbReference>
<dbReference type="SUPFAM" id="SSF52141">
    <property type="entry name" value="Uracil-DNA glycosylase-like"/>
    <property type="match status" value="1"/>
</dbReference>
<dbReference type="RefSeq" id="WP_028461737.1">
    <property type="nucleotide sequence ID" value="NZ_FSRO01000001.1"/>
</dbReference>
<dbReference type="InterPro" id="IPR026353">
    <property type="entry name" value="Hypoxan-DNA_Glyclase"/>
</dbReference>
<dbReference type="SMART" id="SM00986">
    <property type="entry name" value="UDG"/>
    <property type="match status" value="1"/>
</dbReference>
<dbReference type="AlphaFoldDB" id="A0A1N6FL43"/>
<dbReference type="SMART" id="SM00987">
    <property type="entry name" value="UreE_C"/>
    <property type="match status" value="1"/>
</dbReference>
<protein>
    <submittedName>
        <fullName evidence="2">G/U mismatch-specific uracil-DNA glycosylase</fullName>
    </submittedName>
</protein>
<keyword evidence="3" id="KW-1185">Reference proteome</keyword>
<proteinExistence type="predicted"/>
<dbReference type="EMBL" id="FSRO01000001">
    <property type="protein sequence ID" value="SIN95965.1"/>
    <property type="molecule type" value="Genomic_DNA"/>
</dbReference>
<dbReference type="InterPro" id="IPR036895">
    <property type="entry name" value="Uracil-DNA_glycosylase-like_sf"/>
</dbReference>
<dbReference type="Gene3D" id="3.40.470.10">
    <property type="entry name" value="Uracil-DNA glycosylase-like domain"/>
    <property type="match status" value="1"/>
</dbReference>
<dbReference type="Proteomes" id="UP000185062">
    <property type="component" value="Unassembled WGS sequence"/>
</dbReference>
<dbReference type="InterPro" id="IPR005122">
    <property type="entry name" value="Uracil-DNA_glycosylase-like"/>
</dbReference>